<protein>
    <submittedName>
        <fullName evidence="1">Uncharacterized protein</fullName>
    </submittedName>
</protein>
<sequence length="69" mass="7758">MRRAIAHDATTTIDYACATRTGYRRSKNVDVSCIVTQDHIVIPGNALWIFLPKFSAPHSRNLGKARIFN</sequence>
<evidence type="ECO:0000313" key="1">
    <source>
        <dbReference type="EMBL" id="PZA14908.1"/>
    </source>
</evidence>
<comment type="caution">
    <text evidence="1">The sequence shown here is derived from an EMBL/GenBank/DDBJ whole genome shotgun (WGS) entry which is preliminary data.</text>
</comment>
<organism evidence="1 2">
    <name type="scientific">Parazoarcus communis SWub3 = DSM 12120</name>
    <dbReference type="NCBI Taxonomy" id="1121029"/>
    <lineage>
        <taxon>Bacteria</taxon>
        <taxon>Pseudomonadati</taxon>
        <taxon>Pseudomonadota</taxon>
        <taxon>Betaproteobacteria</taxon>
        <taxon>Rhodocyclales</taxon>
        <taxon>Zoogloeaceae</taxon>
        <taxon>Parazoarcus</taxon>
    </lineage>
</organism>
<proteinExistence type="predicted"/>
<keyword evidence="2" id="KW-1185">Reference proteome</keyword>
<dbReference type="AlphaFoldDB" id="A0A323V429"/>
<dbReference type="Proteomes" id="UP000248259">
    <property type="component" value="Unassembled WGS sequence"/>
</dbReference>
<name>A0A323V429_9RHOO</name>
<reference evidence="1 2" key="1">
    <citation type="submission" date="2018-06" db="EMBL/GenBank/DDBJ databases">
        <title>Azoarcus communis strain SWub3 genome.</title>
        <authorList>
            <person name="Zorraquino Salvo V."/>
            <person name="Toubiana D."/>
            <person name="Blumwald E."/>
        </authorList>
    </citation>
    <scope>NUCLEOTIDE SEQUENCE [LARGE SCALE GENOMIC DNA]</scope>
    <source>
        <strain evidence="1 2">SWub3</strain>
    </source>
</reference>
<accession>A0A323V429</accession>
<dbReference type="EMBL" id="QKOE01000020">
    <property type="protein sequence ID" value="PZA14908.1"/>
    <property type="molecule type" value="Genomic_DNA"/>
</dbReference>
<gene>
    <name evidence="1" type="ORF">DNK49_19565</name>
</gene>
<evidence type="ECO:0000313" key="2">
    <source>
        <dbReference type="Proteomes" id="UP000248259"/>
    </source>
</evidence>